<sequence length="178" mass="18742">MVLPRANSPACPQHLILPPPCASLEPAWQGSLLVGTKVGAALGTSTGCPDLEHSGEEPALQNARKKLSPRTVLEQPSSEALFARPSRIPVRKKGTGSDSDSALKVWKYSHTRPLRRPLSGLSGEAPALSAGLQAAEPLFLCSDGHEGLLSQRLPGQAAASPPLPLSSYRHILSFCTEA</sequence>
<gene>
    <name evidence="2" type="ORF">Y1Q_0020153</name>
</gene>
<reference evidence="2 3" key="1">
    <citation type="journal article" date="2012" name="Genome Biol.">
        <title>Sequencing three crocodilian genomes to illuminate the evolution of archosaurs and amniotes.</title>
        <authorList>
            <person name="St John J.A."/>
            <person name="Braun E.L."/>
            <person name="Isberg S.R."/>
            <person name="Miles L.G."/>
            <person name="Chong A.Y."/>
            <person name="Gongora J."/>
            <person name="Dalzell P."/>
            <person name="Moran C."/>
            <person name="Bed'hom B."/>
            <person name="Abzhanov A."/>
            <person name="Burgess S.C."/>
            <person name="Cooksey A.M."/>
            <person name="Castoe T.A."/>
            <person name="Crawford N.G."/>
            <person name="Densmore L.D."/>
            <person name="Drew J.C."/>
            <person name="Edwards S.V."/>
            <person name="Faircloth B.C."/>
            <person name="Fujita M.K."/>
            <person name="Greenwold M.J."/>
            <person name="Hoffmann F.G."/>
            <person name="Howard J.M."/>
            <person name="Iguchi T."/>
            <person name="Janes D.E."/>
            <person name="Khan S.Y."/>
            <person name="Kohno S."/>
            <person name="de Koning A.J."/>
            <person name="Lance S.L."/>
            <person name="McCarthy F.M."/>
            <person name="McCormack J.E."/>
            <person name="Merchant M.E."/>
            <person name="Peterson D.G."/>
            <person name="Pollock D.D."/>
            <person name="Pourmand N."/>
            <person name="Raney B.J."/>
            <person name="Roessler K.A."/>
            <person name="Sanford J.R."/>
            <person name="Sawyer R.H."/>
            <person name="Schmidt C.J."/>
            <person name="Triplett E.W."/>
            <person name="Tuberville T.D."/>
            <person name="Venegas-Anaya M."/>
            <person name="Howard J.T."/>
            <person name="Jarvis E.D."/>
            <person name="Guillette L.J.Jr."/>
            <person name="Glenn T.C."/>
            <person name="Green R.E."/>
            <person name="Ray D.A."/>
        </authorList>
    </citation>
    <scope>NUCLEOTIDE SEQUENCE [LARGE SCALE GENOMIC DNA]</scope>
    <source>
        <strain evidence="2">KSC_2009_1</strain>
    </source>
</reference>
<organism evidence="2 3">
    <name type="scientific">Alligator mississippiensis</name>
    <name type="common">American alligator</name>
    <dbReference type="NCBI Taxonomy" id="8496"/>
    <lineage>
        <taxon>Eukaryota</taxon>
        <taxon>Metazoa</taxon>
        <taxon>Chordata</taxon>
        <taxon>Craniata</taxon>
        <taxon>Vertebrata</taxon>
        <taxon>Euteleostomi</taxon>
        <taxon>Archelosauria</taxon>
        <taxon>Archosauria</taxon>
        <taxon>Crocodylia</taxon>
        <taxon>Alligatoridae</taxon>
        <taxon>Alligatorinae</taxon>
        <taxon>Alligator</taxon>
    </lineage>
</organism>
<protein>
    <submittedName>
        <fullName evidence="2">Cytosolic carboxypeptidase-like protein 5</fullName>
    </submittedName>
</protein>
<proteinExistence type="predicted"/>
<evidence type="ECO:0000313" key="3">
    <source>
        <dbReference type="Proteomes" id="UP000050525"/>
    </source>
</evidence>
<name>A0A151NRG1_ALLMI</name>
<dbReference type="EMBL" id="AKHW03002233">
    <property type="protein sequence ID" value="KYO39378.1"/>
    <property type="molecule type" value="Genomic_DNA"/>
</dbReference>
<dbReference type="AlphaFoldDB" id="A0A151NRG1"/>
<dbReference type="GO" id="GO:0004180">
    <property type="term" value="F:carboxypeptidase activity"/>
    <property type="evidence" value="ECO:0007669"/>
    <property type="project" value="UniProtKB-KW"/>
</dbReference>
<accession>A0A151NRG1</accession>
<evidence type="ECO:0000313" key="2">
    <source>
        <dbReference type="EMBL" id="KYO39378.1"/>
    </source>
</evidence>
<comment type="caution">
    <text evidence="2">The sequence shown here is derived from an EMBL/GenBank/DDBJ whole genome shotgun (WGS) entry which is preliminary data.</text>
</comment>
<feature type="region of interest" description="Disordered" evidence="1">
    <location>
        <begin position="47"/>
        <end position="96"/>
    </location>
</feature>
<keyword evidence="3" id="KW-1185">Reference proteome</keyword>
<dbReference type="Proteomes" id="UP000050525">
    <property type="component" value="Unassembled WGS sequence"/>
</dbReference>
<evidence type="ECO:0000256" key="1">
    <source>
        <dbReference type="SAM" id="MobiDB-lite"/>
    </source>
</evidence>